<feature type="domain" description="Reverse transcriptase Ty1/copia-type" evidence="1">
    <location>
        <begin position="300"/>
        <end position="441"/>
    </location>
</feature>
<dbReference type="PANTHER" id="PTHR11439:SF461">
    <property type="entry name" value="OS10G0432200 PROTEIN"/>
    <property type="match status" value="1"/>
</dbReference>
<dbReference type="InterPro" id="IPR013103">
    <property type="entry name" value="RVT_2"/>
</dbReference>
<dbReference type="CDD" id="cd09272">
    <property type="entry name" value="RNase_HI_RT_Ty1"/>
    <property type="match status" value="1"/>
</dbReference>
<dbReference type="AlphaFoldDB" id="D3IVT5"/>
<reference evidence="2" key="1">
    <citation type="journal article" date="2010" name="J. Integr. Plant Biol.">
        <title>Insights into the bamboo genome: syntenic relationships to rice and sorghum.</title>
        <authorList>
            <person name="Gui Y.J."/>
            <person name="Zhou Y."/>
            <person name="Wang Y."/>
            <person name="Wang S."/>
            <person name="Wang S.Y."/>
            <person name="Hu Y."/>
            <person name="Bo S.P."/>
            <person name="Chen H."/>
            <person name="Zhou C.P."/>
            <person name="Ma N.X."/>
            <person name="Zhang T.Z."/>
            <person name="Fan L.J."/>
        </authorList>
    </citation>
    <scope>NUCLEOTIDE SEQUENCE</scope>
    <source>
        <tissue evidence="2">Shoot</tissue>
    </source>
</reference>
<name>D3IVT5_PHYED</name>
<organism evidence="2">
    <name type="scientific">Phyllostachys edulis</name>
    <name type="common">Tortoise shell bamboo</name>
    <name type="synonym">Bambusa edulis</name>
    <dbReference type="NCBI Taxonomy" id="38705"/>
    <lineage>
        <taxon>Eukaryota</taxon>
        <taxon>Viridiplantae</taxon>
        <taxon>Streptophyta</taxon>
        <taxon>Embryophyta</taxon>
        <taxon>Tracheophyta</taxon>
        <taxon>Spermatophyta</taxon>
        <taxon>Magnoliopsida</taxon>
        <taxon>Liliopsida</taxon>
        <taxon>Poales</taxon>
        <taxon>Poaceae</taxon>
        <taxon>BOP clade</taxon>
        <taxon>Bambusoideae</taxon>
        <taxon>Arundinarodae</taxon>
        <taxon>Arundinarieae</taxon>
        <taxon>Arundinariinae</taxon>
        <taxon>Phyllostachys</taxon>
    </lineage>
</organism>
<dbReference type="PANTHER" id="PTHR11439">
    <property type="entry name" value="GAG-POL-RELATED RETROTRANSPOSON"/>
    <property type="match status" value="1"/>
</dbReference>
<dbReference type="SUPFAM" id="SSF56672">
    <property type="entry name" value="DNA/RNA polymerases"/>
    <property type="match status" value="1"/>
</dbReference>
<dbReference type="Pfam" id="PF07727">
    <property type="entry name" value="RVT_2"/>
    <property type="match status" value="1"/>
</dbReference>
<proteinExistence type="predicted"/>
<dbReference type="EMBL" id="GQ252887">
    <property type="protein sequence ID" value="ADB85425.1"/>
    <property type="molecule type" value="Genomic_DNA"/>
</dbReference>
<accession>D3IVT5</accession>
<evidence type="ECO:0000259" key="1">
    <source>
        <dbReference type="Pfam" id="PF07727"/>
    </source>
</evidence>
<sequence length="616" mass="68480">MAKFDSMFVGSSSLVFTDIKLDGLNYRAWAFSVKTTLRGYGLASHLTDDPPDPKTVDVEAVKAWQKEDCVMARLVLSVDVYFTMSLEYHTSAKQMSLRRDMFSPVVLFASHCSRTFIVFSSNRGDSSSFPYVCLRTLTICCPESLIAVWIYQSDSHRSVDQLIAYRARQPSERHHGAPTEPPRALTGAVTAATSTSTVTSGSVSAMTLVAPSAPSAAHSWVLDSSASFHVTSDSSQLVAHRLVTDAAYVRIADDTPCSITHQSILSISCFSVLDDRQSRRVIGSGHRRRGSPSLYVLDTLYLPSTTVPITCKWVHKIKNKSDGSVERYKVRLVARGFQQTYGRDYDETFAPVAHMTTVRTLIAVAVVRTWTISHMDVKNAFLPGDLHEVYMQPLPGVEALTDYVCRLRPDIAHAVYVLSQFVSAPTSVHYSHVLCVLRYLRGTAFRRLFYASSSQLQLHAYSDSTWASDPVDRQSITGYCISLGTSLIAWKSKKQTAVSRSSAEAELRALAATTSEIIWLRWLLIDLSVHCDNPVPLFCDNTSAIQIASDPVKHKLTKHIGVDASFTRSHCQQSTIVLKYVPSELEVTYFFTKAQTREHHRLHLLKLSALDPPDPP</sequence>
<protein>
    <submittedName>
        <fullName evidence="2">Putative retrotransposon protein</fullName>
    </submittedName>
</protein>
<dbReference type="InterPro" id="IPR043502">
    <property type="entry name" value="DNA/RNA_pol_sf"/>
</dbReference>
<evidence type="ECO:0000313" key="2">
    <source>
        <dbReference type="EMBL" id="ADB85425.1"/>
    </source>
</evidence>